<sequence>MNYSSMNNTNTSIASLPLAMSASQSATIAAVDKNNLLNNLTNHTTTTTATTRRTITTRTTTTSTSTTSTSLYFQRHRDSLDGNPLITNNNATRATRRRSYDTISTLSTNLSFISGSISGGGRATRRSSYGTISTLGSLSSSIQTIASSSSSSGMNKTR</sequence>
<accession>A0A1E7F4U9</accession>
<dbReference type="KEGG" id="fcy:FRACYDRAFT_243064"/>
<gene>
    <name evidence="1" type="ORF">FRACYDRAFT_243064</name>
</gene>
<evidence type="ECO:0000313" key="1">
    <source>
        <dbReference type="EMBL" id="OEU13177.1"/>
    </source>
</evidence>
<protein>
    <submittedName>
        <fullName evidence="1">Uncharacterized protein</fullName>
    </submittedName>
</protein>
<dbReference type="InParanoid" id="A0A1E7F4U9"/>
<keyword evidence="2" id="KW-1185">Reference proteome</keyword>
<evidence type="ECO:0000313" key="2">
    <source>
        <dbReference type="Proteomes" id="UP000095751"/>
    </source>
</evidence>
<proteinExistence type="predicted"/>
<dbReference type="EMBL" id="KV784362">
    <property type="protein sequence ID" value="OEU13177.1"/>
    <property type="molecule type" value="Genomic_DNA"/>
</dbReference>
<dbReference type="AlphaFoldDB" id="A0A1E7F4U9"/>
<dbReference type="Proteomes" id="UP000095751">
    <property type="component" value="Unassembled WGS sequence"/>
</dbReference>
<organism evidence="1 2">
    <name type="scientific">Fragilariopsis cylindrus CCMP1102</name>
    <dbReference type="NCBI Taxonomy" id="635003"/>
    <lineage>
        <taxon>Eukaryota</taxon>
        <taxon>Sar</taxon>
        <taxon>Stramenopiles</taxon>
        <taxon>Ochrophyta</taxon>
        <taxon>Bacillariophyta</taxon>
        <taxon>Bacillariophyceae</taxon>
        <taxon>Bacillariophycidae</taxon>
        <taxon>Bacillariales</taxon>
        <taxon>Bacillariaceae</taxon>
        <taxon>Fragilariopsis</taxon>
    </lineage>
</organism>
<reference evidence="1 2" key="1">
    <citation type="submission" date="2016-09" db="EMBL/GenBank/DDBJ databases">
        <title>Extensive genetic diversity and differential bi-allelic expression allows diatom success in the polar Southern Ocean.</title>
        <authorList>
            <consortium name="DOE Joint Genome Institute"/>
            <person name="Mock T."/>
            <person name="Otillar R.P."/>
            <person name="Strauss J."/>
            <person name="Dupont C."/>
            <person name="Frickenhaus S."/>
            <person name="Maumus F."/>
            <person name="Mcmullan M."/>
            <person name="Sanges R."/>
            <person name="Schmutz J."/>
            <person name="Toseland A."/>
            <person name="Valas R."/>
            <person name="Veluchamy A."/>
            <person name="Ward B.J."/>
            <person name="Allen A."/>
            <person name="Barry K."/>
            <person name="Falciatore A."/>
            <person name="Ferrante M."/>
            <person name="Fortunato A.E."/>
            <person name="Gloeckner G."/>
            <person name="Gruber A."/>
            <person name="Hipkin R."/>
            <person name="Janech M."/>
            <person name="Kroth P."/>
            <person name="Leese F."/>
            <person name="Lindquist E."/>
            <person name="Lyon B.R."/>
            <person name="Martin J."/>
            <person name="Mayer C."/>
            <person name="Parker M."/>
            <person name="Quesneville H."/>
            <person name="Raymond J."/>
            <person name="Uhlig C."/>
            <person name="Valentin K.U."/>
            <person name="Worden A.Z."/>
            <person name="Armbrust E.V."/>
            <person name="Bowler C."/>
            <person name="Green B."/>
            <person name="Moulton V."/>
            <person name="Van Oosterhout C."/>
            <person name="Grigoriev I."/>
        </authorList>
    </citation>
    <scope>NUCLEOTIDE SEQUENCE [LARGE SCALE GENOMIC DNA]</scope>
    <source>
        <strain evidence="1 2">CCMP1102</strain>
    </source>
</reference>
<name>A0A1E7F4U9_9STRA</name>